<dbReference type="Proteomes" id="UP000067434">
    <property type="component" value="Chromosome"/>
</dbReference>
<keyword evidence="1" id="KW-0472">Membrane</keyword>
<keyword evidence="3" id="KW-1185">Reference proteome</keyword>
<dbReference type="EMBL" id="CP009961">
    <property type="protein sequence ID" value="AKG38778.1"/>
    <property type="molecule type" value="Genomic_DNA"/>
</dbReference>
<name>A0A0F7FIK6_9CREN</name>
<dbReference type="HOGENOM" id="CLU_668387_0_0_2"/>
<sequence length="418" mass="46367">MEATLEYLAVGLLIIVLVTVSYHMVEAATSTLATTYEEQLYTIAERTMDKIVLTPGYPEDWGTNINVTPDTLQDFGLSLYGTRTPYTVDPDKVMRLANLSTLPNPLLLNTTRLAQLLNLQGYGFRLRIRPMLVVNITVLDYTPINNLKFASKFRVTVSNYYGLGIPNVNVTGMYVILRVQPGTGNQGDLELKTIFTKSNLTDPLGQCILNYTPDLQAYSAGAKLDKWFFAFLIVRAEWQGLVSIAGYATTAQGGVPAQGYIIGNYVFVDKGLNITTVLKKGQNSGAVLVKDELLQAVPEYQELLNFTTVTWCRDATGAFRSNDPLCNNAGKVLPSAQKWYLIGYINYVEPLSSHIFVFAQFRGNPVAIVISRLPNIDIAYGGTGAVPANSVSLRRMCTLYNYPYIVELTIWRRVEGFP</sequence>
<dbReference type="PATRIC" id="fig|1550241.5.peg.1083"/>
<keyword evidence="1" id="KW-0812">Transmembrane</keyword>
<dbReference type="GeneID" id="25401594"/>
<proteinExistence type="predicted"/>
<keyword evidence="1" id="KW-1133">Transmembrane helix</keyword>
<evidence type="ECO:0000313" key="2">
    <source>
        <dbReference type="EMBL" id="AKG38778.1"/>
    </source>
</evidence>
<dbReference type="AlphaFoldDB" id="A0A0F7FIK6"/>
<dbReference type="OrthoDB" id="30933at2157"/>
<evidence type="ECO:0000313" key="3">
    <source>
        <dbReference type="Proteomes" id="UP000067434"/>
    </source>
</evidence>
<dbReference type="STRING" id="1550241.MA03_05145"/>
<organism evidence="2 3">
    <name type="scientific">Infirmifilum uzonense</name>
    <dbReference type="NCBI Taxonomy" id="1550241"/>
    <lineage>
        <taxon>Archaea</taxon>
        <taxon>Thermoproteota</taxon>
        <taxon>Thermoprotei</taxon>
        <taxon>Thermofilales</taxon>
        <taxon>Thermofilaceae</taxon>
        <taxon>Infirmifilum</taxon>
    </lineage>
</organism>
<reference evidence="2 3" key="1">
    <citation type="journal article" date="2015" name="Stand. Genomic Sci.">
        <title>Complete genome sequence of and proposal of Thermofilum uzonense sp. nov. a novel hyperthermophilic crenarchaeon and emended description of the genus Thermofilum.</title>
        <authorList>
            <person name="Toshchakov S.V."/>
            <person name="Korzhenkov A.A."/>
            <person name="Samarov N.I."/>
            <person name="Mazunin I.O."/>
            <person name="Mozhey O.I."/>
            <person name="Shmyr I.S."/>
            <person name="Derbikova K.S."/>
            <person name="Taranov E.A."/>
            <person name="Dominova I.N."/>
            <person name="Bonch-Osmolovskaya E.A."/>
            <person name="Patrushev M.V."/>
            <person name="Podosokorskaya O.A."/>
            <person name="Kublanov I.V."/>
        </authorList>
    </citation>
    <scope>NUCLEOTIDE SEQUENCE [LARGE SCALE GENOMIC DNA]</scope>
    <source>
        <strain evidence="2 3">1807-2</strain>
    </source>
</reference>
<feature type="transmembrane region" description="Helical" evidence="1">
    <location>
        <begin position="7"/>
        <end position="25"/>
    </location>
</feature>
<gene>
    <name evidence="2" type="ORF">MA03_05145</name>
</gene>
<dbReference type="RefSeq" id="WP_052884245.1">
    <property type="nucleotide sequence ID" value="NZ_CP009961.1"/>
</dbReference>
<protein>
    <submittedName>
        <fullName evidence="2">Uncharacterized protein</fullName>
    </submittedName>
</protein>
<accession>A0A0F7FIK6</accession>
<evidence type="ECO:0000256" key="1">
    <source>
        <dbReference type="SAM" id="Phobius"/>
    </source>
</evidence>
<dbReference type="KEGG" id="thf:MA03_05145"/>